<evidence type="ECO:0000313" key="3">
    <source>
        <dbReference type="WBParaSite" id="MBELARI_LOCUS6773"/>
    </source>
</evidence>
<protein>
    <submittedName>
        <fullName evidence="3">Uncharacterized protein</fullName>
    </submittedName>
</protein>
<evidence type="ECO:0000256" key="1">
    <source>
        <dbReference type="SAM" id="MobiDB-lite"/>
    </source>
</evidence>
<keyword evidence="2" id="KW-1185">Reference proteome</keyword>
<dbReference type="AlphaFoldDB" id="A0AAF3FIX8"/>
<feature type="region of interest" description="Disordered" evidence="1">
    <location>
        <begin position="1"/>
        <end position="52"/>
    </location>
</feature>
<dbReference type="Proteomes" id="UP000887575">
    <property type="component" value="Unassembled WGS sequence"/>
</dbReference>
<accession>A0AAF3FIX8</accession>
<organism evidence="2 3">
    <name type="scientific">Mesorhabditis belari</name>
    <dbReference type="NCBI Taxonomy" id="2138241"/>
    <lineage>
        <taxon>Eukaryota</taxon>
        <taxon>Metazoa</taxon>
        <taxon>Ecdysozoa</taxon>
        <taxon>Nematoda</taxon>
        <taxon>Chromadorea</taxon>
        <taxon>Rhabditida</taxon>
        <taxon>Rhabditina</taxon>
        <taxon>Rhabditomorpha</taxon>
        <taxon>Rhabditoidea</taxon>
        <taxon>Rhabditidae</taxon>
        <taxon>Mesorhabditinae</taxon>
        <taxon>Mesorhabditis</taxon>
    </lineage>
</organism>
<reference evidence="3" key="1">
    <citation type="submission" date="2024-02" db="UniProtKB">
        <authorList>
            <consortium name="WormBaseParasite"/>
        </authorList>
    </citation>
    <scope>IDENTIFICATION</scope>
</reference>
<sequence length="112" mass="13399">MKSSSHHSKPMLSRSRLPNHGRPSRRERSTRQSNELGRRIRRGKEEAKVQKEKEEANFVFNVRKRVLVDWLQSLYDQPDDAIIAIRVKKDQLRTLSEHEASKERRRQRRQGE</sequence>
<feature type="compositionally biased region" description="Basic and acidic residues" evidence="1">
    <location>
        <begin position="43"/>
        <end position="52"/>
    </location>
</feature>
<name>A0AAF3FIX8_9BILA</name>
<proteinExistence type="predicted"/>
<evidence type="ECO:0000313" key="2">
    <source>
        <dbReference type="Proteomes" id="UP000887575"/>
    </source>
</evidence>
<dbReference type="WBParaSite" id="MBELARI_LOCUS6773">
    <property type="protein sequence ID" value="MBELARI_LOCUS6773"/>
    <property type="gene ID" value="MBELARI_LOCUS6773"/>
</dbReference>